<dbReference type="EnsemblBacteria" id="AAR34745">
    <property type="protein sequence ID" value="AAR34745"/>
    <property type="gene ID" value="GSU1369"/>
</dbReference>
<dbReference type="InterPro" id="IPR011335">
    <property type="entry name" value="Restrct_endonuc-II-like"/>
</dbReference>
<dbReference type="eggNOG" id="COG2852">
    <property type="taxonomic scope" value="Bacteria"/>
</dbReference>
<evidence type="ECO:0000313" key="2">
    <source>
        <dbReference type="EMBL" id="AAR34745.2"/>
    </source>
</evidence>
<dbReference type="FunCoup" id="Q74DE7">
    <property type="interactions" value="48"/>
</dbReference>
<organism evidence="2 3">
    <name type="scientific">Geobacter sulfurreducens (strain ATCC 51573 / DSM 12127 / PCA)</name>
    <dbReference type="NCBI Taxonomy" id="243231"/>
    <lineage>
        <taxon>Bacteria</taxon>
        <taxon>Pseudomonadati</taxon>
        <taxon>Thermodesulfobacteriota</taxon>
        <taxon>Desulfuromonadia</taxon>
        <taxon>Geobacterales</taxon>
        <taxon>Geobacteraceae</taxon>
        <taxon>Geobacter</taxon>
    </lineage>
</organism>
<keyword evidence="2" id="KW-0378">Hydrolase</keyword>
<proteinExistence type="predicted"/>
<keyword evidence="2" id="KW-0255">Endonuclease</keyword>
<feature type="domain" description="DUF559" evidence="1">
    <location>
        <begin position="10"/>
        <end position="113"/>
    </location>
</feature>
<reference evidence="2 3" key="2">
    <citation type="journal article" date="2012" name="BMC Genomics">
        <title>Comparative genomic analysis of Geobacter sulfurreducens KN400, a strain with enhanced capacity for extracellular electron transfer and electricity production.</title>
        <authorList>
            <person name="Butler J.E."/>
            <person name="Young N.D."/>
            <person name="Aklujkar M."/>
            <person name="Lovley D.R."/>
        </authorList>
    </citation>
    <scope>NUCLEOTIDE SEQUENCE [LARGE SCALE GENOMIC DNA]</scope>
    <source>
        <strain evidence="3">ATCC 51573 / DSM 12127 / PCA</strain>
    </source>
</reference>
<dbReference type="InterPro" id="IPR007569">
    <property type="entry name" value="DUF559"/>
</dbReference>
<dbReference type="STRING" id="243231.GSU1369"/>
<dbReference type="Pfam" id="PF04480">
    <property type="entry name" value="DUF559"/>
    <property type="match status" value="1"/>
</dbReference>
<evidence type="ECO:0000313" key="3">
    <source>
        <dbReference type="Proteomes" id="UP000000577"/>
    </source>
</evidence>
<name>Q74DE7_GEOSL</name>
<sequence>MKTYTKALIPRARDMRSNMTEPEKRMWYQCLKHLPLRFRRQRPVGPYIVDFYCAELKLVIEIDGASHATDEGIVYDAGRTAFLEGLGLRVIRFGNHEVMNNIEGVFESLQKEVRPPSIPPIP</sequence>
<dbReference type="GO" id="GO:0004519">
    <property type="term" value="F:endonuclease activity"/>
    <property type="evidence" value="ECO:0007669"/>
    <property type="project" value="UniProtKB-KW"/>
</dbReference>
<dbReference type="SUPFAM" id="SSF52980">
    <property type="entry name" value="Restriction endonuclease-like"/>
    <property type="match status" value="1"/>
</dbReference>
<gene>
    <name evidence="2" type="ordered locus">GSU1369</name>
</gene>
<dbReference type="HOGENOM" id="CLU_107928_1_0_7"/>
<accession>Q74DE7</accession>
<evidence type="ECO:0000259" key="1">
    <source>
        <dbReference type="Pfam" id="PF04480"/>
    </source>
</evidence>
<dbReference type="RefSeq" id="WP_010942019.1">
    <property type="nucleotide sequence ID" value="NC_002939.5"/>
</dbReference>
<reference evidence="2 3" key="1">
    <citation type="journal article" date="2003" name="Science">
        <title>Genome of Geobacter sulfurreducens: metal reduction in subsurface environments.</title>
        <authorList>
            <person name="Methe B.A."/>
            <person name="Nelson K.E."/>
            <person name="Eisen J.A."/>
            <person name="Paulsen I.T."/>
            <person name="Nelson W."/>
            <person name="Heidelberg J.F."/>
            <person name="Wu D."/>
            <person name="Wu M."/>
            <person name="Ward N."/>
            <person name="Beanan M.J."/>
            <person name="Dodson R.J."/>
            <person name="Madupu R."/>
            <person name="Brinkac L.M."/>
            <person name="Daugherty S.C."/>
            <person name="DeBoy R.T."/>
            <person name="Durkin A.S."/>
            <person name="Gwinn M."/>
            <person name="Kolonay J.F."/>
            <person name="Sullivan S.A."/>
            <person name="Haft D.H."/>
            <person name="Selengut J."/>
            <person name="Davidsen T.M."/>
            <person name="Zafar N."/>
            <person name="White O."/>
            <person name="Tran B."/>
            <person name="Romero C."/>
            <person name="Forberger H.A."/>
            <person name="Weidman J."/>
            <person name="Khouri H."/>
            <person name="Feldblyum T.V."/>
            <person name="Utterback T.R."/>
            <person name="Van Aken S.E."/>
            <person name="Lovley D.R."/>
            <person name="Fraser C.M."/>
        </authorList>
    </citation>
    <scope>NUCLEOTIDE SEQUENCE [LARGE SCALE GENOMIC DNA]</scope>
    <source>
        <strain evidence="3">ATCC 51573 / DSM 12127 / PCA</strain>
    </source>
</reference>
<keyword evidence="3" id="KW-1185">Reference proteome</keyword>
<dbReference type="OrthoDB" id="9798754at2"/>
<protein>
    <submittedName>
        <fullName evidence="2">Endonuclease DUF559, putative</fullName>
    </submittedName>
</protein>
<dbReference type="SMR" id="Q74DE7"/>
<dbReference type="DNASU" id="2687943"/>
<dbReference type="PANTHER" id="PTHR38590:SF1">
    <property type="entry name" value="BLL0828 PROTEIN"/>
    <property type="match status" value="1"/>
</dbReference>
<dbReference type="AlphaFoldDB" id="Q74DE7"/>
<dbReference type="EMBL" id="AE017180">
    <property type="protein sequence ID" value="AAR34745.2"/>
    <property type="molecule type" value="Genomic_DNA"/>
</dbReference>
<dbReference type="KEGG" id="gsu:GSU1369"/>
<dbReference type="InParanoid" id="Q74DE7"/>
<dbReference type="CDD" id="cd01038">
    <property type="entry name" value="Endonuclease_DUF559"/>
    <property type="match status" value="1"/>
</dbReference>
<dbReference type="PANTHER" id="PTHR38590">
    <property type="entry name" value="BLL0828 PROTEIN"/>
    <property type="match status" value="1"/>
</dbReference>
<dbReference type="Gene3D" id="3.40.960.10">
    <property type="entry name" value="VSR Endonuclease"/>
    <property type="match status" value="1"/>
</dbReference>
<dbReference type="Proteomes" id="UP000000577">
    <property type="component" value="Chromosome"/>
</dbReference>
<dbReference type="InterPro" id="IPR047216">
    <property type="entry name" value="Endonuclease_DUF559_bact"/>
</dbReference>
<keyword evidence="2" id="KW-0540">Nuclease</keyword>